<evidence type="ECO:0000256" key="1">
    <source>
        <dbReference type="SAM" id="MobiDB-lite"/>
    </source>
</evidence>
<keyword evidence="3" id="KW-1185">Reference proteome</keyword>
<evidence type="ECO:0000313" key="2">
    <source>
        <dbReference type="EMBL" id="KOB76506.1"/>
    </source>
</evidence>
<protein>
    <submittedName>
        <fullName evidence="2">Uncharacterized protein</fullName>
    </submittedName>
</protein>
<name>A0A0L7LMQ3_OPEBR</name>
<feature type="non-terminal residue" evidence="2">
    <location>
        <position position="572"/>
    </location>
</feature>
<evidence type="ECO:0000313" key="3">
    <source>
        <dbReference type="Proteomes" id="UP000037510"/>
    </source>
</evidence>
<sequence>VLFADVIKNISRVNNVLQDLINNYEQLQNIYKSQENVKSEDSDSEMDEVFKTKKKEAKRSKNEATTEPEPPPDKSRVTQMFWSDHEEDANSGVDTSKEAITEKETIKQTENKIDITIKPKIQIERTYRNTTTLKPVTSSESKSSDESSDTSTAEENIEKNPERLKILKPLAKPKQPQAESSDSSATEDIIEKKHESLNIMKLAKSKQPEAESSDSSATEEKIEKRPESIRILKLERPKHQPDAEILFIDTHKKPKPVIDEHKKHKMVKPTPQISNNNNYFEIPPNPKTRYNKVQHNVVKGKLAVPNKSPNDDLNYSIKVKKVMYSERFSPAKIWNDIINNLPIHLEAHSEVIKQAFSTFNKNKSKFSLRRKDVKPAPGNFTKSKNNKKENNEEVSSNEVSSKEVQTNILRDAYAETCLKVVVRKCYKNNKKENNEEVSSNEVSSKEVQTNILRDAYAETCLKVVVRKCYKVGTEQGLAKSVLPTSNLVLSAFGSNCKTGCIKEFQGDEKKIKTKPTLVPVLVRRSQTKPTPVSVLVRRSQTKPTPVPVVRRPKAEERKYLARPNAICQKRNR</sequence>
<comment type="caution">
    <text evidence="2">The sequence shown here is derived from an EMBL/GenBank/DDBJ whole genome shotgun (WGS) entry which is preliminary data.</text>
</comment>
<feature type="compositionally biased region" description="Polar residues" evidence="1">
    <location>
        <begin position="177"/>
        <end position="186"/>
    </location>
</feature>
<proteinExistence type="predicted"/>
<reference evidence="2 3" key="1">
    <citation type="journal article" date="2015" name="Genome Biol. Evol.">
        <title>The genome of winter moth (Operophtera brumata) provides a genomic perspective on sexual dimorphism and phenology.</title>
        <authorList>
            <person name="Derks M.F."/>
            <person name="Smit S."/>
            <person name="Salis L."/>
            <person name="Schijlen E."/>
            <person name="Bossers A."/>
            <person name="Mateman C."/>
            <person name="Pijl A.S."/>
            <person name="de Ridder D."/>
            <person name="Groenen M.A."/>
            <person name="Visser M.E."/>
            <person name="Megens H.J."/>
        </authorList>
    </citation>
    <scope>NUCLEOTIDE SEQUENCE [LARGE SCALE GENOMIC DNA]</scope>
    <source>
        <strain evidence="2">WM2013NL</strain>
        <tissue evidence="2">Head and thorax</tissue>
    </source>
</reference>
<dbReference type="Proteomes" id="UP000037510">
    <property type="component" value="Unassembled WGS sequence"/>
</dbReference>
<accession>A0A0L7LMQ3</accession>
<feature type="region of interest" description="Disordered" evidence="1">
    <location>
        <begin position="367"/>
        <end position="401"/>
    </location>
</feature>
<feature type="region of interest" description="Disordered" evidence="1">
    <location>
        <begin position="34"/>
        <end position="224"/>
    </location>
</feature>
<feature type="non-terminal residue" evidence="2">
    <location>
        <position position="1"/>
    </location>
</feature>
<dbReference type="EMBL" id="JTDY01000599">
    <property type="protein sequence ID" value="KOB76506.1"/>
    <property type="molecule type" value="Genomic_DNA"/>
</dbReference>
<organism evidence="2 3">
    <name type="scientific">Operophtera brumata</name>
    <name type="common">Winter moth</name>
    <name type="synonym">Phalaena brumata</name>
    <dbReference type="NCBI Taxonomy" id="104452"/>
    <lineage>
        <taxon>Eukaryota</taxon>
        <taxon>Metazoa</taxon>
        <taxon>Ecdysozoa</taxon>
        <taxon>Arthropoda</taxon>
        <taxon>Hexapoda</taxon>
        <taxon>Insecta</taxon>
        <taxon>Pterygota</taxon>
        <taxon>Neoptera</taxon>
        <taxon>Endopterygota</taxon>
        <taxon>Lepidoptera</taxon>
        <taxon>Glossata</taxon>
        <taxon>Ditrysia</taxon>
        <taxon>Geometroidea</taxon>
        <taxon>Geometridae</taxon>
        <taxon>Larentiinae</taxon>
        <taxon>Operophtera</taxon>
    </lineage>
</organism>
<dbReference type="AlphaFoldDB" id="A0A0L7LMQ3"/>
<feature type="compositionally biased region" description="Basic and acidic residues" evidence="1">
    <location>
        <begin position="95"/>
        <end position="127"/>
    </location>
</feature>
<gene>
    <name evidence="2" type="ORF">OBRU01_01732</name>
</gene>
<feature type="compositionally biased region" description="Basic and acidic residues" evidence="1">
    <location>
        <begin position="156"/>
        <end position="165"/>
    </location>
</feature>